<dbReference type="AlphaFoldDB" id="A7UVA6"/>
<accession>A7UVA6</accession>
<reference evidence="1" key="5">
    <citation type="submission" date="2011-05" db="EMBL/GenBank/DDBJ databases">
        <authorList>
            <consortium name="VectorBase"/>
        </authorList>
    </citation>
    <scope>NUCLEOTIDE SEQUENCE</scope>
    <source>
        <strain evidence="1">PEST</strain>
    </source>
</reference>
<gene>
    <name evidence="1" type="ORF">AgaP_AGAP009243</name>
</gene>
<proteinExistence type="predicted"/>
<evidence type="ECO:0000313" key="1">
    <source>
        <dbReference type="EMBL" id="EDO63405.1"/>
    </source>
</evidence>
<feature type="non-terminal residue" evidence="1">
    <location>
        <position position="1"/>
    </location>
</feature>
<reference evidence="1" key="4">
    <citation type="journal article" date="2007" name="Genome Biol.">
        <title>Update of the Anopheles gambiae PEST genome assembly.</title>
        <authorList>
            <person name="Sharakhova M.V."/>
            <person name="Hammond M.P."/>
            <person name="Lobo N.F."/>
            <person name="Krzywinski J."/>
            <person name="Unger M.F."/>
            <person name="Hillenmeyer M.E."/>
            <person name="Bruggner R.V."/>
            <person name="Birney E."/>
            <person name="Collins F.H."/>
        </authorList>
    </citation>
    <scope>NUCLEOTIDE SEQUENCE</scope>
    <source>
        <strain evidence="1">PEST</strain>
    </source>
</reference>
<reference evidence="1" key="2">
    <citation type="submission" date="2002-03" db="EMBL/GenBank/DDBJ databases">
        <authorList>
            <consortium name="The Anopheles Genome Sequencing Consortium"/>
        </authorList>
    </citation>
    <scope>NUCLEOTIDE SEQUENCE</scope>
    <source>
        <strain evidence="1">PEST</strain>
    </source>
</reference>
<dbReference type="EMBL" id="AAAB01008984">
    <property type="protein sequence ID" value="EDO63405.1"/>
    <property type="molecule type" value="Genomic_DNA"/>
</dbReference>
<organism evidence="1">
    <name type="scientific">Anopheles gambiae</name>
    <name type="common">African malaria mosquito</name>
    <dbReference type="NCBI Taxonomy" id="7165"/>
    <lineage>
        <taxon>Eukaryota</taxon>
        <taxon>Metazoa</taxon>
        <taxon>Ecdysozoa</taxon>
        <taxon>Arthropoda</taxon>
        <taxon>Hexapoda</taxon>
        <taxon>Insecta</taxon>
        <taxon>Pterygota</taxon>
        <taxon>Neoptera</taxon>
        <taxon>Endopterygota</taxon>
        <taxon>Diptera</taxon>
        <taxon>Nematocera</taxon>
        <taxon>Culicoidea</taxon>
        <taxon>Culicidae</taxon>
        <taxon>Anophelinae</taxon>
        <taxon>Anopheles</taxon>
    </lineage>
</organism>
<dbReference type="HOGENOM" id="CLU_3002338_0_0_1"/>
<protein>
    <submittedName>
        <fullName evidence="1">AGAP009243-PA</fullName>
    </submittedName>
</protein>
<reference evidence="1" key="1">
    <citation type="journal article" date="2002" name="Science">
        <title>The genome sequence of the malaria mosquito Anopheles gambiae.</title>
        <authorList>
            <person name="Holt R.A."/>
            <person name="Subramanian G.M."/>
            <person name="Halpern A."/>
            <person name="Sutton G.G."/>
            <person name="Charlab R."/>
            <person name="Nusskern D.R."/>
            <person name="Wincker P."/>
            <person name="Clark A.G."/>
            <person name="Ribeiro J.M."/>
            <person name="Wides R."/>
            <person name="Salzberg S.L."/>
            <person name="Loftus B."/>
            <person name="Yandell M."/>
            <person name="Majoros W.H."/>
            <person name="Rusch D.B."/>
            <person name="Lai Z."/>
            <person name="Kraft C.L."/>
            <person name="Abril J.F."/>
            <person name="Anthouard V."/>
            <person name="Arensburger P."/>
            <person name="Atkinson P.W."/>
            <person name="Baden H."/>
            <person name="de Berardinis V."/>
            <person name="Baldwin D."/>
            <person name="Benes V."/>
            <person name="Biedler J."/>
            <person name="Blass C."/>
            <person name="Bolanos R."/>
            <person name="Boscus D."/>
            <person name="Barnstead M."/>
            <person name="Cai S."/>
            <person name="Center A."/>
            <person name="Chaturverdi K."/>
            <person name="Christophides G.K."/>
            <person name="Chrystal M.A."/>
            <person name="Clamp M."/>
            <person name="Cravchik A."/>
            <person name="Curwen V."/>
            <person name="Dana A."/>
            <person name="Delcher A."/>
            <person name="Dew I."/>
            <person name="Evans C.A."/>
            <person name="Flanigan M."/>
            <person name="Grundschober-Freimoser A."/>
            <person name="Friedli L."/>
            <person name="Gu Z."/>
            <person name="Guan P."/>
            <person name="Guigo R."/>
            <person name="Hillenmeyer M.E."/>
            <person name="Hladun S.L."/>
            <person name="Hogan J.R."/>
            <person name="Hong Y.S."/>
            <person name="Hoover J."/>
            <person name="Jaillon O."/>
            <person name="Ke Z."/>
            <person name="Kodira C."/>
            <person name="Kokoza E."/>
            <person name="Koutsos A."/>
            <person name="Letunic I."/>
            <person name="Levitsky A."/>
            <person name="Liang Y."/>
            <person name="Lin J.J."/>
            <person name="Lobo N.F."/>
            <person name="Lopez J.R."/>
            <person name="Malek J.A."/>
            <person name="McIntosh T.C."/>
            <person name="Meister S."/>
            <person name="Miller J."/>
            <person name="Mobarry C."/>
            <person name="Mongin E."/>
            <person name="Murphy S.D."/>
            <person name="O'Brochta D.A."/>
            <person name="Pfannkoch C."/>
            <person name="Qi R."/>
            <person name="Regier M.A."/>
            <person name="Remington K."/>
            <person name="Shao H."/>
            <person name="Sharakhova M.V."/>
            <person name="Sitter C.D."/>
            <person name="Shetty J."/>
            <person name="Smith T.J."/>
            <person name="Strong R."/>
            <person name="Sun J."/>
            <person name="Thomasova D."/>
            <person name="Ton L.Q."/>
            <person name="Topalis P."/>
            <person name="Tu Z."/>
            <person name="Unger M.F."/>
            <person name="Walenz B."/>
            <person name="Wang A."/>
            <person name="Wang J."/>
            <person name="Wang M."/>
            <person name="Wang X."/>
            <person name="Woodford K.J."/>
            <person name="Wortman J.R."/>
            <person name="Wu M."/>
            <person name="Yao A."/>
            <person name="Zdobnov E.M."/>
            <person name="Zhang H."/>
            <person name="Zhao Q."/>
            <person name="Zhao S."/>
            <person name="Zhu S.C."/>
            <person name="Zhimulev I."/>
            <person name="Coluzzi M."/>
            <person name="della Torre A."/>
            <person name="Roth C.W."/>
            <person name="Louis C."/>
            <person name="Kalush F."/>
            <person name="Mural R.J."/>
            <person name="Myers E.W."/>
            <person name="Adams M.D."/>
            <person name="Smith H.O."/>
            <person name="Broder S."/>
            <person name="Gardner M.J."/>
            <person name="Fraser C.M."/>
            <person name="Birney E."/>
            <person name="Bork P."/>
            <person name="Brey P.T."/>
            <person name="Venter J.C."/>
            <person name="Weissenbach J."/>
            <person name="Kafatos F.C."/>
            <person name="Collins F.H."/>
            <person name="Hoffman S.L."/>
        </authorList>
    </citation>
    <scope>NUCLEOTIDE SEQUENCE [LARGE SCALE GENOMIC DNA]</scope>
    <source>
        <strain evidence="1">PEST</strain>
    </source>
</reference>
<name>A7UVA6_ANOGA</name>
<feature type="non-terminal residue" evidence="1">
    <location>
        <position position="57"/>
    </location>
</feature>
<dbReference type="PaxDb" id="7165-AGAP009243-PA"/>
<reference evidence="1" key="3">
    <citation type="journal article" date="2004" name="Trends Parasitol.">
        <title>The Anopheles gambiae genome: an update.</title>
        <authorList>
            <person name="Mongin E."/>
            <person name="Louis C."/>
            <person name="Holt R.A."/>
            <person name="Birney E."/>
            <person name="Collins F.H."/>
        </authorList>
    </citation>
    <scope>NUCLEOTIDE SEQUENCE</scope>
    <source>
        <strain evidence="1">PEST</strain>
    </source>
</reference>
<sequence>ERESWRKNASQTANETERRSLSFFYSNDFFFALGRHVVRFFPSLLIMHNWSDEEKRR</sequence>
<comment type="caution">
    <text evidence="1">The sequence shown here is derived from an EMBL/GenBank/DDBJ whole genome shotgun (WGS) entry which is preliminary data.</text>
</comment>